<accession>A0A180GIF5</accession>
<dbReference type="EnsemblFungi" id="PTTG_27671-t43_1">
    <property type="protein sequence ID" value="PTTG_27671-t43_1-p1"/>
    <property type="gene ID" value="PTTG_27671"/>
</dbReference>
<dbReference type="CDD" id="cd00303">
    <property type="entry name" value="retropepsin_like"/>
    <property type="match status" value="1"/>
</dbReference>
<dbReference type="Proteomes" id="UP000005240">
    <property type="component" value="Unassembled WGS sequence"/>
</dbReference>
<dbReference type="Pfam" id="PF13650">
    <property type="entry name" value="Asp_protease_2"/>
    <property type="match status" value="1"/>
</dbReference>
<name>A0A180GIF5_PUCT1</name>
<evidence type="ECO:0000256" key="1">
    <source>
        <dbReference type="SAM" id="MobiDB-lite"/>
    </source>
</evidence>
<reference evidence="3 4" key="3">
    <citation type="journal article" date="2017" name="G3 (Bethesda)">
        <title>Comparative analysis highlights variable genome content of wheat rusts and divergence of the mating loci.</title>
        <authorList>
            <person name="Cuomo C.A."/>
            <person name="Bakkeren G."/>
            <person name="Khalil H.B."/>
            <person name="Panwar V."/>
            <person name="Joly D."/>
            <person name="Linning R."/>
            <person name="Sakthikumar S."/>
            <person name="Song X."/>
            <person name="Adiconis X."/>
            <person name="Fan L."/>
            <person name="Goldberg J.M."/>
            <person name="Levin J.Z."/>
            <person name="Young S."/>
            <person name="Zeng Q."/>
            <person name="Anikster Y."/>
            <person name="Bruce M."/>
            <person name="Wang M."/>
            <person name="Yin C."/>
            <person name="McCallum B."/>
            <person name="Szabo L.J."/>
            <person name="Hulbert S."/>
            <person name="Chen X."/>
            <person name="Fellers J.P."/>
        </authorList>
    </citation>
    <scope>NUCLEOTIDE SEQUENCE</scope>
    <source>
        <strain evidence="3">isolate 1-1 / race 1 (BBBD)</strain>
        <strain evidence="4">Isolate 1-1 / race 1 (BBBD)</strain>
    </source>
</reference>
<organism evidence="2">
    <name type="scientific">Puccinia triticina (isolate 1-1 / race 1 (BBBD))</name>
    <name type="common">Brown leaf rust fungus</name>
    <dbReference type="NCBI Taxonomy" id="630390"/>
    <lineage>
        <taxon>Eukaryota</taxon>
        <taxon>Fungi</taxon>
        <taxon>Dikarya</taxon>
        <taxon>Basidiomycota</taxon>
        <taxon>Pucciniomycotina</taxon>
        <taxon>Pucciniomycetes</taxon>
        <taxon>Pucciniales</taxon>
        <taxon>Pucciniaceae</taxon>
        <taxon>Puccinia</taxon>
    </lineage>
</organism>
<protein>
    <recommendedName>
        <fullName evidence="5">Peptidase A2 domain-containing protein</fullName>
    </recommendedName>
</protein>
<dbReference type="STRING" id="630390.A0A180GIF5"/>
<dbReference type="OrthoDB" id="128646at2759"/>
<dbReference type="AlphaFoldDB" id="A0A180GIF5"/>
<dbReference type="EMBL" id="ADAS02000066">
    <property type="protein sequence ID" value="OAV92259.1"/>
    <property type="molecule type" value="Genomic_DNA"/>
</dbReference>
<evidence type="ECO:0008006" key="5">
    <source>
        <dbReference type="Google" id="ProtNLM"/>
    </source>
</evidence>
<evidence type="ECO:0000313" key="4">
    <source>
        <dbReference type="Proteomes" id="UP000005240"/>
    </source>
</evidence>
<evidence type="ECO:0000313" key="2">
    <source>
        <dbReference type="EMBL" id="OAV92259.1"/>
    </source>
</evidence>
<reference evidence="2" key="2">
    <citation type="submission" date="2016-05" db="EMBL/GenBank/DDBJ databases">
        <title>Comparative analysis highlights variable genome content of wheat rusts and divergence of the mating loci.</title>
        <authorList>
            <person name="Cuomo C.A."/>
            <person name="Bakkeren G."/>
            <person name="Szabo L."/>
            <person name="Khalil H."/>
            <person name="Joly D."/>
            <person name="Goldberg J."/>
            <person name="Young S."/>
            <person name="Zeng Q."/>
            <person name="Fellers J."/>
        </authorList>
    </citation>
    <scope>NUCLEOTIDE SEQUENCE [LARGE SCALE GENOMIC DNA]</scope>
    <source>
        <strain evidence="2">1-1 BBBD Race 1</strain>
    </source>
</reference>
<dbReference type="Gene3D" id="2.40.70.10">
    <property type="entry name" value="Acid Proteases"/>
    <property type="match status" value="1"/>
</dbReference>
<proteinExistence type="predicted"/>
<sequence length="159" mass="17625">MDNRLFVSTPFLPLLPSCATTTLTQARFLIDSGATHDVVSEKFAAQAGLRLTPARTTKTISGFDGSLSKSSFELTLLLDTETKPLTFMVARLKDTYNGILGMPWIRRHGNRTDWRTRCFRPFSREIATADAVSSVPGKNLAGREEPVVRHARKTDKGKV</sequence>
<dbReference type="InterPro" id="IPR021109">
    <property type="entry name" value="Peptidase_aspartic_dom_sf"/>
</dbReference>
<keyword evidence="4" id="KW-1185">Reference proteome</keyword>
<feature type="region of interest" description="Disordered" evidence="1">
    <location>
        <begin position="135"/>
        <end position="159"/>
    </location>
</feature>
<reference evidence="3" key="4">
    <citation type="submission" date="2025-05" db="UniProtKB">
        <authorList>
            <consortium name="EnsemblFungi"/>
        </authorList>
    </citation>
    <scope>IDENTIFICATION</scope>
    <source>
        <strain evidence="3">isolate 1-1 / race 1 (BBBD)</strain>
    </source>
</reference>
<dbReference type="SUPFAM" id="SSF50630">
    <property type="entry name" value="Acid proteases"/>
    <property type="match status" value="1"/>
</dbReference>
<gene>
    <name evidence="2" type="ORF">PTTG_27671</name>
</gene>
<feature type="compositionally biased region" description="Basic and acidic residues" evidence="1">
    <location>
        <begin position="141"/>
        <end position="159"/>
    </location>
</feature>
<reference evidence="2" key="1">
    <citation type="submission" date="2009-11" db="EMBL/GenBank/DDBJ databases">
        <authorList>
            <consortium name="The Broad Institute Genome Sequencing Platform"/>
            <person name="Ward D."/>
            <person name="Feldgarden M."/>
            <person name="Earl A."/>
            <person name="Young S.K."/>
            <person name="Zeng Q."/>
            <person name="Koehrsen M."/>
            <person name="Alvarado L."/>
            <person name="Berlin A."/>
            <person name="Bochicchio J."/>
            <person name="Borenstein D."/>
            <person name="Chapman S.B."/>
            <person name="Chen Z."/>
            <person name="Engels R."/>
            <person name="Freedman E."/>
            <person name="Gellesch M."/>
            <person name="Goldberg J."/>
            <person name="Griggs A."/>
            <person name="Gujja S."/>
            <person name="Heilman E."/>
            <person name="Heiman D."/>
            <person name="Hepburn T."/>
            <person name="Howarth C."/>
            <person name="Jen D."/>
            <person name="Larson L."/>
            <person name="Lewis B."/>
            <person name="Mehta T."/>
            <person name="Park D."/>
            <person name="Pearson M."/>
            <person name="Roberts A."/>
            <person name="Saif S."/>
            <person name="Shea T."/>
            <person name="Shenoy N."/>
            <person name="Sisk P."/>
            <person name="Stolte C."/>
            <person name="Sykes S."/>
            <person name="Thomson T."/>
            <person name="Walk T."/>
            <person name="White J."/>
            <person name="Yandava C."/>
            <person name="Izard J."/>
            <person name="Baranova O.V."/>
            <person name="Blanton J.M."/>
            <person name="Tanner A.C."/>
            <person name="Dewhirst F.E."/>
            <person name="Haas B."/>
            <person name="Nusbaum C."/>
            <person name="Birren B."/>
        </authorList>
    </citation>
    <scope>NUCLEOTIDE SEQUENCE [LARGE SCALE GENOMIC DNA]</scope>
    <source>
        <strain evidence="2">1-1 BBBD Race 1</strain>
    </source>
</reference>
<evidence type="ECO:0000313" key="3">
    <source>
        <dbReference type="EnsemblFungi" id="PTTG_27671-t43_1-p1"/>
    </source>
</evidence>
<dbReference type="VEuPathDB" id="FungiDB:PTTG_27671"/>